<dbReference type="Proteomes" id="UP000595278">
    <property type="component" value="Chromosome"/>
</dbReference>
<feature type="signal peptide" evidence="1">
    <location>
        <begin position="1"/>
        <end position="25"/>
    </location>
</feature>
<name>A0A974NFW2_9GAMM</name>
<organism evidence="2 3">
    <name type="scientific">Entomomonas asaccharolytica</name>
    <dbReference type="NCBI Taxonomy" id="2785331"/>
    <lineage>
        <taxon>Bacteria</taxon>
        <taxon>Pseudomonadati</taxon>
        <taxon>Pseudomonadota</taxon>
        <taxon>Gammaproteobacteria</taxon>
        <taxon>Pseudomonadales</taxon>
        <taxon>Pseudomonadaceae</taxon>
        <taxon>Entomomonas</taxon>
    </lineage>
</organism>
<protein>
    <submittedName>
        <fullName evidence="2">DUF2066 domain-containing protein</fullName>
    </submittedName>
</protein>
<accession>A0A974NFW2</accession>
<evidence type="ECO:0000313" key="2">
    <source>
        <dbReference type="EMBL" id="QQP85808.1"/>
    </source>
</evidence>
<feature type="chain" id="PRO_5038043664" evidence="1">
    <location>
        <begin position="26"/>
        <end position="342"/>
    </location>
</feature>
<dbReference type="KEGG" id="eaz:JHT90_00655"/>
<keyword evidence="1" id="KW-0732">Signal</keyword>
<dbReference type="AlphaFoldDB" id="A0A974NFW2"/>
<sequence>MLTLFRYFSIVLLCACNFLIPQALANPMTTVEVAIDNNEQQIDPLLSKGLTTVLTRLTGNPKITEQAAITEILKKPNDFLENYTQQTNPARLVISFDQTAIEQALAKADISYWQNRRPTIMTWWLNENNTDSSLVDDAQASAKIISNAANTQGFPLRFPLADLNEQALANKTNFNADNPKEILQASEQYAANAILIVYMQQTDNNYQATWRLWLSANDTKPLTQGNATANSEAKLAEQVFTAINPALANVFIIKTSATETLEILIKDVDFSRYVQVNNLMNSFEGKVIETSGTTILYQVKADPAQIKAQLGLLNFVEEKVDTPTATTNQPSTTMLTFKASNN</sequence>
<gene>
    <name evidence="2" type="ORF">JHT90_00655</name>
</gene>
<keyword evidence="3" id="KW-1185">Reference proteome</keyword>
<dbReference type="EMBL" id="CP067393">
    <property type="protein sequence ID" value="QQP85808.1"/>
    <property type="molecule type" value="Genomic_DNA"/>
</dbReference>
<proteinExistence type="predicted"/>
<dbReference type="RefSeq" id="WP_201092879.1">
    <property type="nucleotide sequence ID" value="NZ_CP067393.1"/>
</dbReference>
<dbReference type="InterPro" id="IPR018642">
    <property type="entry name" value="DUF2066"/>
</dbReference>
<dbReference type="Pfam" id="PF09839">
    <property type="entry name" value="DUF2066"/>
    <property type="match status" value="1"/>
</dbReference>
<evidence type="ECO:0000256" key="1">
    <source>
        <dbReference type="SAM" id="SignalP"/>
    </source>
</evidence>
<reference evidence="2 3" key="1">
    <citation type="submission" date="2021-01" db="EMBL/GenBank/DDBJ databases">
        <title>Entomomonas sp. F2A isolated from a house cricket (Acheta domesticus).</title>
        <authorList>
            <person name="Spergser J."/>
            <person name="Busse H.-J."/>
        </authorList>
    </citation>
    <scope>NUCLEOTIDE SEQUENCE [LARGE SCALE GENOMIC DNA]</scope>
    <source>
        <strain evidence="2 3">F2A</strain>
    </source>
</reference>
<evidence type="ECO:0000313" key="3">
    <source>
        <dbReference type="Proteomes" id="UP000595278"/>
    </source>
</evidence>